<feature type="region of interest" description="Disordered" evidence="1">
    <location>
        <begin position="1"/>
        <end position="72"/>
    </location>
</feature>
<dbReference type="AlphaFoldDB" id="A0A6A5SUC8"/>
<dbReference type="EMBL" id="ML976019">
    <property type="protein sequence ID" value="KAF1944101.1"/>
    <property type="molecule type" value="Genomic_DNA"/>
</dbReference>
<name>A0A6A5SUC8_9PLEO</name>
<dbReference type="OrthoDB" id="5335351at2759"/>
<reference evidence="2" key="1">
    <citation type="journal article" date="2020" name="Stud. Mycol.">
        <title>101 Dothideomycetes genomes: a test case for predicting lifestyles and emergence of pathogens.</title>
        <authorList>
            <person name="Haridas S."/>
            <person name="Albert R."/>
            <person name="Binder M."/>
            <person name="Bloem J."/>
            <person name="Labutti K."/>
            <person name="Salamov A."/>
            <person name="Andreopoulos B."/>
            <person name="Baker S."/>
            <person name="Barry K."/>
            <person name="Bills G."/>
            <person name="Bluhm B."/>
            <person name="Cannon C."/>
            <person name="Castanera R."/>
            <person name="Culley D."/>
            <person name="Daum C."/>
            <person name="Ezra D."/>
            <person name="Gonzalez J."/>
            <person name="Henrissat B."/>
            <person name="Kuo A."/>
            <person name="Liang C."/>
            <person name="Lipzen A."/>
            <person name="Lutzoni F."/>
            <person name="Magnuson J."/>
            <person name="Mondo S."/>
            <person name="Nolan M."/>
            <person name="Ohm R."/>
            <person name="Pangilinan J."/>
            <person name="Park H.-J."/>
            <person name="Ramirez L."/>
            <person name="Alfaro M."/>
            <person name="Sun H."/>
            <person name="Tritt A."/>
            <person name="Yoshinaga Y."/>
            <person name="Zwiers L.-H."/>
            <person name="Turgeon B."/>
            <person name="Goodwin S."/>
            <person name="Spatafora J."/>
            <person name="Crous P."/>
            <person name="Grigoriev I."/>
        </authorList>
    </citation>
    <scope>NUCLEOTIDE SEQUENCE</scope>
    <source>
        <strain evidence="2">CBS 161.51</strain>
    </source>
</reference>
<accession>A0A6A5SUC8</accession>
<protein>
    <submittedName>
        <fullName evidence="2">Uncharacterized protein</fullName>
    </submittedName>
</protein>
<evidence type="ECO:0000313" key="2">
    <source>
        <dbReference type="EMBL" id="KAF1944101.1"/>
    </source>
</evidence>
<sequence length="166" mass="19316">MDGEPANKSELPPTQDAQAMRPSLRRYTSDDTERPPSAQQTQQESDEQAEANGDEGLEDEDTDPAEPIAEFDWDDLARRYHEAVNKCHGEEEELMREWESLMAYFRIWAQSGHEHETDRTHSRLRTRMTYVQNSEDTFEQRRNHYISVVKAFESALNLLRGNSIGR</sequence>
<dbReference type="Proteomes" id="UP000800038">
    <property type="component" value="Unassembled WGS sequence"/>
</dbReference>
<feature type="compositionally biased region" description="Acidic residues" evidence="1">
    <location>
        <begin position="44"/>
        <end position="72"/>
    </location>
</feature>
<evidence type="ECO:0000313" key="3">
    <source>
        <dbReference type="Proteomes" id="UP000800038"/>
    </source>
</evidence>
<proteinExistence type="predicted"/>
<organism evidence="2 3">
    <name type="scientific">Clathrospora elynae</name>
    <dbReference type="NCBI Taxonomy" id="706981"/>
    <lineage>
        <taxon>Eukaryota</taxon>
        <taxon>Fungi</taxon>
        <taxon>Dikarya</taxon>
        <taxon>Ascomycota</taxon>
        <taxon>Pezizomycotina</taxon>
        <taxon>Dothideomycetes</taxon>
        <taxon>Pleosporomycetidae</taxon>
        <taxon>Pleosporales</taxon>
        <taxon>Diademaceae</taxon>
        <taxon>Clathrospora</taxon>
    </lineage>
</organism>
<keyword evidence="3" id="KW-1185">Reference proteome</keyword>
<evidence type="ECO:0000256" key="1">
    <source>
        <dbReference type="SAM" id="MobiDB-lite"/>
    </source>
</evidence>
<gene>
    <name evidence="2" type="ORF">EJ02DRAFT_452714</name>
</gene>